<gene>
    <name evidence="3" type="ORF">IV454_06390</name>
</gene>
<sequence>MTTSSWLARHDKAKVVIFRALQLGDMLCAVPALRALRAAMPGSRISLVSLPWADQFARRFSAYIDEFIPFPGHQAFPEQPARLDQLHEFYAGMRARRFDLALQMHGNGQYSNAVVRAFGARAMGGFGAAPGGGDDCLIPFPDTGAEPLRLLELATGLGAPARGPQLEFPITAEDERELEGSGVARGLAPGSYVCIHPGARSADKCWPAAKFAAVADQLAIRPRLTTVLTGSPAEATLTAAVARLMRRAPVDAAGPLSIGAMAALMSRARLLICNDTGVSHIAAGLRLRSVVIFSKADIRRWAPLDQRLHRCLWDPFGEQAKTVLDQARALSKLR</sequence>
<dbReference type="SUPFAM" id="SSF53756">
    <property type="entry name" value="UDP-Glycosyltransferase/glycogen phosphorylase"/>
    <property type="match status" value="1"/>
</dbReference>
<evidence type="ECO:0000256" key="1">
    <source>
        <dbReference type="ARBA" id="ARBA00022676"/>
    </source>
</evidence>
<dbReference type="PANTHER" id="PTHR30160">
    <property type="entry name" value="TETRAACYLDISACCHARIDE 4'-KINASE-RELATED"/>
    <property type="match status" value="1"/>
</dbReference>
<dbReference type="Proteomes" id="UP000662888">
    <property type="component" value="Chromosome"/>
</dbReference>
<dbReference type="Gene3D" id="3.40.50.2000">
    <property type="entry name" value="Glycogen Phosphorylase B"/>
    <property type="match status" value="2"/>
</dbReference>
<keyword evidence="1" id="KW-0328">Glycosyltransferase</keyword>
<dbReference type="RefSeq" id="WP_206090782.1">
    <property type="nucleotide sequence ID" value="NZ_CP065053.1"/>
</dbReference>
<proteinExistence type="predicted"/>
<protein>
    <submittedName>
        <fullName evidence="3">Glycosyltransferase family 9 protein</fullName>
    </submittedName>
</protein>
<dbReference type="Pfam" id="PF01075">
    <property type="entry name" value="Glyco_transf_9"/>
    <property type="match status" value="1"/>
</dbReference>
<name>A0AA48WGG4_9BURK</name>
<evidence type="ECO:0000256" key="2">
    <source>
        <dbReference type="ARBA" id="ARBA00022679"/>
    </source>
</evidence>
<accession>A0AA48WGG4</accession>
<dbReference type="EMBL" id="CP065053">
    <property type="protein sequence ID" value="QPI51157.1"/>
    <property type="molecule type" value="Genomic_DNA"/>
</dbReference>
<evidence type="ECO:0000313" key="4">
    <source>
        <dbReference type="Proteomes" id="UP000662888"/>
    </source>
</evidence>
<reference evidence="3 4" key="1">
    <citation type="submission" date="2020-11" db="EMBL/GenBank/DDBJ databases">
        <authorList>
            <person name="Sun Q."/>
        </authorList>
    </citation>
    <scope>NUCLEOTIDE SEQUENCE [LARGE SCALE GENOMIC DNA]</scope>
    <source>
        <strain evidence="3 4">P8398</strain>
    </source>
</reference>
<organism evidence="3 4">
    <name type="scientific">Massilia antarctica</name>
    <dbReference type="NCBI Taxonomy" id="2765360"/>
    <lineage>
        <taxon>Bacteria</taxon>
        <taxon>Pseudomonadati</taxon>
        <taxon>Pseudomonadota</taxon>
        <taxon>Betaproteobacteria</taxon>
        <taxon>Burkholderiales</taxon>
        <taxon>Oxalobacteraceae</taxon>
        <taxon>Telluria group</taxon>
        <taxon>Massilia</taxon>
    </lineage>
</organism>
<dbReference type="InterPro" id="IPR002201">
    <property type="entry name" value="Glyco_trans_9"/>
</dbReference>
<evidence type="ECO:0000313" key="3">
    <source>
        <dbReference type="EMBL" id="QPI51157.1"/>
    </source>
</evidence>
<dbReference type="InterPro" id="IPR051199">
    <property type="entry name" value="LPS_LOS_Heptosyltrfase"/>
</dbReference>
<dbReference type="PANTHER" id="PTHR30160:SF1">
    <property type="entry name" value="LIPOPOLYSACCHARIDE 1,2-N-ACETYLGLUCOSAMINETRANSFERASE-RELATED"/>
    <property type="match status" value="1"/>
</dbReference>
<keyword evidence="4" id="KW-1185">Reference proteome</keyword>
<keyword evidence="2" id="KW-0808">Transferase</keyword>
<dbReference type="CDD" id="cd03789">
    <property type="entry name" value="GT9_LPS_heptosyltransferase"/>
    <property type="match status" value="1"/>
</dbReference>